<evidence type="ECO:0000256" key="4">
    <source>
        <dbReference type="PROSITE-ProRule" id="PRU00723"/>
    </source>
</evidence>
<dbReference type="GO" id="GO:0008270">
    <property type="term" value="F:zinc ion binding"/>
    <property type="evidence" value="ECO:0007669"/>
    <property type="project" value="UniProtKB-KW"/>
</dbReference>
<evidence type="ECO:0000259" key="6">
    <source>
        <dbReference type="PROSITE" id="PS50103"/>
    </source>
</evidence>
<keyword evidence="3 4" id="KW-0862">Zinc</keyword>
<evidence type="ECO:0000256" key="1">
    <source>
        <dbReference type="ARBA" id="ARBA00022723"/>
    </source>
</evidence>
<proteinExistence type="predicted"/>
<keyword evidence="2 4" id="KW-0863">Zinc-finger</keyword>
<keyword evidence="1 4" id="KW-0479">Metal-binding</keyword>
<dbReference type="SUPFAM" id="SSF90229">
    <property type="entry name" value="CCCH zinc finger"/>
    <property type="match status" value="1"/>
</dbReference>
<dbReference type="OrthoDB" id="411372at2759"/>
<evidence type="ECO:0000313" key="8">
    <source>
        <dbReference type="EMBL" id="VFU01207.1"/>
    </source>
</evidence>
<accession>A0A485LRT7</accession>
<feature type="zinc finger region" description="C3H1-type" evidence="4">
    <location>
        <begin position="332"/>
        <end position="360"/>
    </location>
</feature>
<dbReference type="InterPro" id="IPR036855">
    <property type="entry name" value="Znf_CCCH_sf"/>
</dbReference>
<evidence type="ECO:0000256" key="2">
    <source>
        <dbReference type="ARBA" id="ARBA00022771"/>
    </source>
</evidence>
<reference evidence="7" key="2">
    <citation type="submission" date="2019-06" db="EMBL/GenBank/DDBJ databases">
        <title>Genomics analysis of Aphanomyces spp. identifies a new class of oomycete effector associated with host adaptation.</title>
        <authorList>
            <person name="Gaulin E."/>
        </authorList>
    </citation>
    <scope>NUCLEOTIDE SEQUENCE</scope>
    <source>
        <strain evidence="7">CBS 578.67</strain>
    </source>
</reference>
<evidence type="ECO:0000313" key="9">
    <source>
        <dbReference type="Proteomes" id="UP000332933"/>
    </source>
</evidence>
<evidence type="ECO:0000256" key="3">
    <source>
        <dbReference type="ARBA" id="ARBA00022833"/>
    </source>
</evidence>
<dbReference type="EMBL" id="CAADRA010007434">
    <property type="protein sequence ID" value="VFU01207.1"/>
    <property type="molecule type" value="Genomic_DNA"/>
</dbReference>
<dbReference type="EMBL" id="VJMH01007408">
    <property type="protein sequence ID" value="KAF0683356.1"/>
    <property type="molecule type" value="Genomic_DNA"/>
</dbReference>
<reference evidence="8 9" key="1">
    <citation type="submission" date="2019-03" db="EMBL/GenBank/DDBJ databases">
        <authorList>
            <person name="Gaulin E."/>
            <person name="Dumas B."/>
        </authorList>
    </citation>
    <scope>NUCLEOTIDE SEQUENCE [LARGE SCALE GENOMIC DNA]</scope>
    <source>
        <strain evidence="8">CBS 568.67</strain>
    </source>
</reference>
<protein>
    <submittedName>
        <fullName evidence="8">Aste57867_24568 protein</fullName>
    </submittedName>
</protein>
<evidence type="ECO:0000313" key="7">
    <source>
        <dbReference type="EMBL" id="KAF0683356.1"/>
    </source>
</evidence>
<feature type="region of interest" description="Disordered" evidence="5">
    <location>
        <begin position="221"/>
        <end position="246"/>
    </location>
</feature>
<feature type="compositionally biased region" description="Polar residues" evidence="5">
    <location>
        <begin position="379"/>
        <end position="395"/>
    </location>
</feature>
<dbReference type="InterPro" id="IPR000571">
    <property type="entry name" value="Znf_CCCH"/>
</dbReference>
<dbReference type="Proteomes" id="UP000332933">
    <property type="component" value="Unassembled WGS sequence"/>
</dbReference>
<name>A0A485LRT7_9STRA</name>
<keyword evidence="9" id="KW-1185">Reference proteome</keyword>
<organism evidence="8 9">
    <name type="scientific">Aphanomyces stellatus</name>
    <dbReference type="NCBI Taxonomy" id="120398"/>
    <lineage>
        <taxon>Eukaryota</taxon>
        <taxon>Sar</taxon>
        <taxon>Stramenopiles</taxon>
        <taxon>Oomycota</taxon>
        <taxon>Saprolegniomycetes</taxon>
        <taxon>Saprolegniales</taxon>
        <taxon>Verrucalvaceae</taxon>
        <taxon>Aphanomyces</taxon>
    </lineage>
</organism>
<dbReference type="PROSITE" id="PS50103">
    <property type="entry name" value="ZF_C3H1"/>
    <property type="match status" value="1"/>
</dbReference>
<gene>
    <name evidence="8" type="primary">Aste57867_24568</name>
    <name evidence="7" type="ORF">As57867_024490</name>
    <name evidence="8" type="ORF">ASTE57867_24568</name>
</gene>
<sequence>MTTSALPIYVSFASSVDMERTLGPAEFFAEFAEAGENPAAQLAFLRLLATDTAHASAFASHMASAVILRRWVDAAMATMNTHLLVALLGTLPRVPFPLASIAAAGLNAPVLALRKAAVPQELQDAAQQLLRHWRRAFKDVATKSVQTRKTMTTKIKSLPPIVSFGAKLSCEQTTMCERTAAKTRRIMWADEHGYLLERVHLIETCDEMKQSYAQAKLDRARKRTHDQMTRTDNQLEDDNNDASPKRHCLTSLSPLRPLYASPLVPSPVCSTPTAPPLMGSTPQWNLPFAPFGHEARRFASPRRYKSSCAFYAPTATSSDGGLSMQHAATAKPFKVIRCRHFNTPAGCKKGNKCTYIHESHRGDLRPWQLRRIHRRPNYLPTQRSNPVRGSQQVRA</sequence>
<dbReference type="AlphaFoldDB" id="A0A485LRT7"/>
<evidence type="ECO:0000256" key="5">
    <source>
        <dbReference type="SAM" id="MobiDB-lite"/>
    </source>
</evidence>
<feature type="domain" description="C3H1-type" evidence="6">
    <location>
        <begin position="332"/>
        <end position="360"/>
    </location>
</feature>
<feature type="region of interest" description="Disordered" evidence="5">
    <location>
        <begin position="374"/>
        <end position="395"/>
    </location>
</feature>